<keyword evidence="2" id="KW-0808">Transferase</keyword>
<dbReference type="PANTHER" id="PTHR23020">
    <property type="entry name" value="UNCHARACTERIZED NUCLEAR HORMONE RECEPTOR-RELATED"/>
    <property type="match status" value="1"/>
</dbReference>
<gene>
    <name evidence="2" type="ORF">MANY_07690</name>
</gene>
<dbReference type="SUPFAM" id="SSF56112">
    <property type="entry name" value="Protein kinase-like (PK-like)"/>
    <property type="match status" value="1"/>
</dbReference>
<organism evidence="2 3">
    <name type="scientific">Mycolicibacterium anyangense</name>
    <dbReference type="NCBI Taxonomy" id="1431246"/>
    <lineage>
        <taxon>Bacteria</taxon>
        <taxon>Bacillati</taxon>
        <taxon>Actinomycetota</taxon>
        <taxon>Actinomycetes</taxon>
        <taxon>Mycobacteriales</taxon>
        <taxon>Mycobacteriaceae</taxon>
        <taxon>Mycolicibacterium</taxon>
    </lineage>
</organism>
<dbReference type="Pfam" id="PF01636">
    <property type="entry name" value="APH"/>
    <property type="match status" value="1"/>
</dbReference>
<dbReference type="Gene3D" id="3.90.1200.10">
    <property type="match status" value="1"/>
</dbReference>
<dbReference type="InterPro" id="IPR011009">
    <property type="entry name" value="Kinase-like_dom_sf"/>
</dbReference>
<sequence length="397" mass="43094">MCLISSIATFEATNGPTTHEVLMPGSLSLDVAHAMPETPDELTPEWLTWALASRRPGVTVTAAAVSTIVWGTATKVLMTLDFAPGAPDDLLRSVCVKGGFDPALREFGLGSSYRREAEFYAHLAPQLDIALPRVWYSGADAAGQQGIVVMEDLAAGGFSFGECTEPMTVDQVASGLDVLAGLHGGTWGADPGRFPWLTQINPVREVGALLLDAPYWDQHFASEYAPVVPDELLDRPRMQAAFAAWWRYAESDQYVAVSHNDPHIGNTYLAADGQVSFLDWQAVCAAPAMDDVAYFISGALSVEDRRERESALLAHYLEALARHGGPDLNLDDVWDEYRMNLIHGFFWALTGPQMQRADRVAAMAERHLAAMIDHETVPLLLNRGASEGIAISPALST</sequence>
<dbReference type="Proteomes" id="UP000467249">
    <property type="component" value="Chromosome"/>
</dbReference>
<dbReference type="InterPro" id="IPR015897">
    <property type="entry name" value="CHK_kinase-like"/>
</dbReference>
<evidence type="ECO:0000259" key="1">
    <source>
        <dbReference type="SMART" id="SM00587"/>
    </source>
</evidence>
<dbReference type="AlphaFoldDB" id="A0A6N4W5W6"/>
<reference evidence="2 3" key="1">
    <citation type="journal article" date="2019" name="Emerg. Microbes Infect.">
        <title>Comprehensive subspecies identification of 175 nontuberculous mycobacteria species based on 7547 genomic profiles.</title>
        <authorList>
            <person name="Matsumoto Y."/>
            <person name="Kinjo T."/>
            <person name="Motooka D."/>
            <person name="Nabeya D."/>
            <person name="Jung N."/>
            <person name="Uechi K."/>
            <person name="Horii T."/>
            <person name="Iida T."/>
            <person name="Fujita J."/>
            <person name="Nakamura S."/>
        </authorList>
    </citation>
    <scope>NUCLEOTIDE SEQUENCE [LARGE SCALE GENOMIC DNA]</scope>
    <source>
        <strain evidence="2 3">JCM 30275</strain>
    </source>
</reference>
<dbReference type="EMBL" id="AP022620">
    <property type="protein sequence ID" value="BBZ75432.1"/>
    <property type="molecule type" value="Genomic_DNA"/>
</dbReference>
<dbReference type="KEGG" id="many:MANY_07690"/>
<proteinExistence type="predicted"/>
<evidence type="ECO:0000313" key="3">
    <source>
        <dbReference type="Proteomes" id="UP000467249"/>
    </source>
</evidence>
<dbReference type="SMART" id="SM00587">
    <property type="entry name" value="CHK"/>
    <property type="match status" value="1"/>
</dbReference>
<dbReference type="InterPro" id="IPR002575">
    <property type="entry name" value="Aminoglycoside_PTrfase"/>
</dbReference>
<protein>
    <submittedName>
        <fullName evidence="2">Aminoglycoside phosphotransferase</fullName>
    </submittedName>
</protein>
<dbReference type="PANTHER" id="PTHR23020:SF41">
    <property type="entry name" value="AMINOGLYCOSIDE PHOSPHOTRANSFERASE DOMAIN-CONTAINING PROTEIN"/>
    <property type="match status" value="1"/>
</dbReference>
<feature type="domain" description="CHK kinase-like" evidence="1">
    <location>
        <begin position="148"/>
        <end position="326"/>
    </location>
</feature>
<accession>A0A6N4W5W6</accession>
<evidence type="ECO:0000313" key="2">
    <source>
        <dbReference type="EMBL" id="BBZ75432.1"/>
    </source>
</evidence>
<keyword evidence="3" id="KW-1185">Reference proteome</keyword>
<dbReference type="GO" id="GO:0016740">
    <property type="term" value="F:transferase activity"/>
    <property type="evidence" value="ECO:0007669"/>
    <property type="project" value="UniProtKB-KW"/>
</dbReference>
<name>A0A6N4W5W6_9MYCO</name>
<dbReference type="InterPro" id="IPR052961">
    <property type="entry name" value="Oxido-Kinase-like_Enzymes"/>
</dbReference>